<evidence type="ECO:0000313" key="3">
    <source>
        <dbReference type="EMBL" id="ETO10290.1"/>
    </source>
</evidence>
<feature type="transmembrane region" description="Helical" evidence="2">
    <location>
        <begin position="381"/>
        <end position="400"/>
    </location>
</feature>
<evidence type="ECO:0000313" key="4">
    <source>
        <dbReference type="Proteomes" id="UP000023152"/>
    </source>
</evidence>
<keyword evidence="2" id="KW-1133">Transmembrane helix</keyword>
<keyword evidence="4" id="KW-1185">Reference proteome</keyword>
<organism evidence="3 4">
    <name type="scientific">Reticulomyxa filosa</name>
    <dbReference type="NCBI Taxonomy" id="46433"/>
    <lineage>
        <taxon>Eukaryota</taxon>
        <taxon>Sar</taxon>
        <taxon>Rhizaria</taxon>
        <taxon>Retaria</taxon>
        <taxon>Foraminifera</taxon>
        <taxon>Monothalamids</taxon>
        <taxon>Reticulomyxidae</taxon>
        <taxon>Reticulomyxa</taxon>
    </lineage>
</organism>
<keyword evidence="2" id="KW-0472">Membrane</keyword>
<proteinExistence type="predicted"/>
<feature type="region of interest" description="Disordered" evidence="1">
    <location>
        <begin position="234"/>
        <end position="293"/>
    </location>
</feature>
<feature type="compositionally biased region" description="Basic and acidic residues" evidence="1">
    <location>
        <begin position="259"/>
        <end position="269"/>
    </location>
</feature>
<evidence type="ECO:0000256" key="2">
    <source>
        <dbReference type="SAM" id="Phobius"/>
    </source>
</evidence>
<accession>X6MB80</accession>
<gene>
    <name evidence="3" type="ORF">RFI_27087</name>
</gene>
<feature type="compositionally biased region" description="Acidic residues" evidence="1">
    <location>
        <begin position="270"/>
        <end position="288"/>
    </location>
</feature>
<dbReference type="EMBL" id="ASPP01023546">
    <property type="protein sequence ID" value="ETO10290.1"/>
    <property type="molecule type" value="Genomic_DNA"/>
</dbReference>
<dbReference type="AlphaFoldDB" id="X6MB80"/>
<feature type="compositionally biased region" description="Polar residues" evidence="1">
    <location>
        <begin position="234"/>
        <end position="258"/>
    </location>
</feature>
<evidence type="ECO:0000256" key="1">
    <source>
        <dbReference type="SAM" id="MobiDB-lite"/>
    </source>
</evidence>
<name>X6MB80_RETFI</name>
<protein>
    <submittedName>
        <fullName evidence="3">Uncharacterized protein</fullName>
    </submittedName>
</protein>
<sequence length="401" mass="47004">MRPGITLQTLSRLYEQQFGEVLPVDTQLLNALVQCPQLLLMSRKETNEMVVFYCSEHILYVLSNIIEKAQSQQRQGRRRYVEKEKNEEDDNDDNVVAVEKLIKELEIYWNVDLGQVNVVAFLKQCNGVEVLERNSKGELYRNTMVRLVPVDQCTLSNSRWDNLAIRMRKDKQFAHARIDFFSLREAEAAMTLIKKKFYHPQIRVEIERSASALFLIKKNFIVVCRLTVENENANRPQLPTSASSNTRKTQWEQSSSLARTDDDRIKEVQDEKEEEEEIMEEEEEETEEKTEANVITEPKEKHPQEQMTATDIEQITANVYRLIATNDGRLLMSQIASKYKDMFNTPLNIGDDSKFFVKMERLLLLNWENEYVFVFFLTSQYAFYILFFDNVALFAVSCFFI</sequence>
<keyword evidence="2" id="KW-0812">Transmembrane</keyword>
<reference evidence="3 4" key="1">
    <citation type="journal article" date="2013" name="Curr. Biol.">
        <title>The Genome of the Foraminiferan Reticulomyxa filosa.</title>
        <authorList>
            <person name="Glockner G."/>
            <person name="Hulsmann N."/>
            <person name="Schleicher M."/>
            <person name="Noegel A.A."/>
            <person name="Eichinger L."/>
            <person name="Gallinger C."/>
            <person name="Pawlowski J."/>
            <person name="Sierra R."/>
            <person name="Euteneuer U."/>
            <person name="Pillet L."/>
            <person name="Moustafa A."/>
            <person name="Platzer M."/>
            <person name="Groth M."/>
            <person name="Szafranski K."/>
            <person name="Schliwa M."/>
        </authorList>
    </citation>
    <scope>NUCLEOTIDE SEQUENCE [LARGE SCALE GENOMIC DNA]</scope>
</reference>
<comment type="caution">
    <text evidence="3">The sequence shown here is derived from an EMBL/GenBank/DDBJ whole genome shotgun (WGS) entry which is preliminary data.</text>
</comment>
<dbReference type="Proteomes" id="UP000023152">
    <property type="component" value="Unassembled WGS sequence"/>
</dbReference>